<protein>
    <submittedName>
        <fullName evidence="2">Uncharacterized protein</fullName>
    </submittedName>
</protein>
<dbReference type="EMBL" id="CP119934">
    <property type="protein sequence ID" value="WFD01405.1"/>
    <property type="molecule type" value="Genomic_DNA"/>
</dbReference>
<proteinExistence type="predicted"/>
<name>A0AAF0DXU1_9BASI</name>
<accession>A0AAF0DXU1</accession>
<keyword evidence="1" id="KW-0812">Transmembrane</keyword>
<evidence type="ECO:0000256" key="1">
    <source>
        <dbReference type="SAM" id="Phobius"/>
    </source>
</evidence>
<keyword evidence="3" id="KW-1185">Reference proteome</keyword>
<organism evidence="2 3">
    <name type="scientific">Malassezia obtusa</name>
    <dbReference type="NCBI Taxonomy" id="76774"/>
    <lineage>
        <taxon>Eukaryota</taxon>
        <taxon>Fungi</taxon>
        <taxon>Dikarya</taxon>
        <taxon>Basidiomycota</taxon>
        <taxon>Ustilaginomycotina</taxon>
        <taxon>Malasseziomycetes</taxon>
        <taxon>Malasseziales</taxon>
        <taxon>Malasseziaceae</taxon>
        <taxon>Malassezia</taxon>
    </lineage>
</organism>
<sequence>MQLSAWMDAHPGRARQYGVRYGLVRGVLTQGNVGVLVLFWVLGYIPHAAAVLALISSLYTLASLASGATPRVVVLGLAWCLPLGAHWTLMAHYARAQAAWAAHVYGLHDAPQLPRAAPHDVVALLGGAVWALPVWHLLCLTTERLSLPTEIRR</sequence>
<reference evidence="2" key="1">
    <citation type="submission" date="2023-03" db="EMBL/GenBank/DDBJ databases">
        <title>Mating type loci evolution in Malassezia.</title>
        <authorList>
            <person name="Coelho M.A."/>
        </authorList>
    </citation>
    <scope>NUCLEOTIDE SEQUENCE</scope>
    <source>
        <strain evidence="2">CBS 7876</strain>
    </source>
</reference>
<keyword evidence="1" id="KW-1133">Transmembrane helix</keyword>
<dbReference type="Proteomes" id="UP001214603">
    <property type="component" value="Chromosome 1"/>
</dbReference>
<dbReference type="AlphaFoldDB" id="A0AAF0DXU1"/>
<feature type="transmembrane region" description="Helical" evidence="1">
    <location>
        <begin position="48"/>
        <end position="65"/>
    </location>
</feature>
<gene>
    <name evidence="2" type="ORF">MOBT1_000068</name>
</gene>
<feature type="transmembrane region" description="Helical" evidence="1">
    <location>
        <begin position="121"/>
        <end position="140"/>
    </location>
</feature>
<feature type="transmembrane region" description="Helical" evidence="1">
    <location>
        <begin position="21"/>
        <end position="42"/>
    </location>
</feature>
<feature type="transmembrane region" description="Helical" evidence="1">
    <location>
        <begin position="72"/>
        <end position="94"/>
    </location>
</feature>
<evidence type="ECO:0000313" key="3">
    <source>
        <dbReference type="Proteomes" id="UP001214603"/>
    </source>
</evidence>
<keyword evidence="1" id="KW-0472">Membrane</keyword>
<evidence type="ECO:0000313" key="2">
    <source>
        <dbReference type="EMBL" id="WFD01405.1"/>
    </source>
</evidence>